<dbReference type="HOGENOM" id="CLU_262562_0_0_1"/>
<evidence type="ECO:0000313" key="1">
    <source>
        <dbReference type="EMBL" id="EOR04079.1"/>
    </source>
</evidence>
<dbReference type="GeneID" id="20375109"/>
<accession>R9APC6</accession>
<sequence>MSTRIPLYVLQDYIRSTQNIHLLHPSNHHLAAYGDYNYYTLLASIAIRSSGDIDVARKCFQLLDAHRQDTHQSKFIRYDEGLLSFFITISKLWRKNQDNDDITKLLGEVLTQADINILNTTNVIANAVIKLLKSFPIQSRFKYLHKIEKRISLAMTIDGQLLPGITYNDTPQFEGFSISILYFLPRKISLPLLENIKLGILRTSYATGIPSSLNKKLSPLMEIDKESYINGYKIAILARDNNKTHLIHGKDLKSDKFTRDIINNVRDRCKTASDRELRRRLVSKLLLYSALSNTELYNSLNWALGRFVNDDLIRSELLAGYNGFDYGMVDHYLHFFDELSGLAAIQGLGQDVPVNRQHVRASILQAADTGNKLLKKYLEVASHSSEKLSEFAVEEYDNLSMLLLGVLNKRFELIERLRKLQYGKEAFAEFVGKLLEPIKKLYGEWLVNKLSAKKGSAIYQPANPPIMLVQPHDVLQLYDSQIDITQVLHLPPSILGAIVACEFIDTLAEYMQKIRDEHPSNANEPTKTCYYSKIPFVISVPETRKPLGKRLRRLFEDYTPYLSAIAQEELKNVNGYLLQTEWLRSAFGINFWYKMLQKIGKRERTTVLTSTLKSLADQMSNTKANVLDYFYAVVGLAAPDRCYDMTEFLCYLHSCDTKLFLEQLDIDDILNDTGIFIEATIKEEYINMYQDNQWPTNPYQVVSKVFTLLNCQPYRAERLRCNRISKCLSTNFQQKLAELSTHSLASAVNVNIESDKLVAQDAYSNSSWFIGINLLAGSRNGANQMHVQRILTKMKENQANYTKQQWSSMLKDLITVLTPVGLQAHDSIIVELIAIARDSDQVQSQLRLFNGGLLSTIPVSKARHFVFRLFDLIGKKEIHKLTTIKLIASGMMVHAQSVMTVKEVCEHLTSIADQVDHPSIQGFIVNQLLRMVNNDLPMKVIENTLRLNFNTIISQMELSTEMISLIRDTSVDFSDIHLKNITDNLDLDAGNKPFVEAVFMRTPEDIPNGFRLKWFHSLERFANRYMVRLGVLAIAFGDRVKLSHAVACRSVPTLFKNFAIRWESFFDKDSTLLEVILQSCTRLVYALDEDLKLGSTQNGAIIDSLFNYSIDFDQEAFNSFTCLHSLDRKSDKSSNTFTWQVLGILAAHMKKLEVLREPLKALKLAQFVHECLDHMAATLIGSLEEIKKKVYKSVLFNQKLDGGLSEVQDHFQDEYVEILAEYYAKVFDDLTAIKVTNQAVEAGVSDKSIYAYLKPYTGSALVKAHTKELLSNDKYRYVASRLLLHRV</sequence>
<name>R9APC6_WALI9</name>
<dbReference type="RefSeq" id="XP_009266296.1">
    <property type="nucleotide sequence ID" value="XM_009268021.1"/>
</dbReference>
<evidence type="ECO:0000313" key="2">
    <source>
        <dbReference type="Proteomes" id="UP000014064"/>
    </source>
</evidence>
<keyword evidence="2" id="KW-1185">Reference proteome</keyword>
<gene>
    <name evidence="1" type="ORF">J056_002157</name>
</gene>
<reference evidence="2" key="1">
    <citation type="journal article" date="2013" name="BMC Genomics">
        <title>Genome and transcriptome sequencing of the halophilic fungus Wallemia ichthyophaga: haloadaptations present and absent.</title>
        <authorList>
            <person name="Zajc J."/>
            <person name="Liu Y."/>
            <person name="Dai W."/>
            <person name="Yang Z."/>
            <person name="Hu J."/>
            <person name="Gostincar C."/>
            <person name="Gunde-Cimerman N."/>
        </authorList>
    </citation>
    <scope>NUCLEOTIDE SEQUENCE [LARGE SCALE GENOMIC DNA]</scope>
    <source>
        <strain evidence="2">EXF-994 / CBS 113033</strain>
    </source>
</reference>
<dbReference type="EMBL" id="KE007225">
    <property type="protein sequence ID" value="EOR04079.1"/>
    <property type="molecule type" value="Genomic_DNA"/>
</dbReference>
<organism evidence="1 2">
    <name type="scientific">Wallemia ichthyophaga (strain EXF-994 / CBS 113033)</name>
    <dbReference type="NCBI Taxonomy" id="1299270"/>
    <lineage>
        <taxon>Eukaryota</taxon>
        <taxon>Fungi</taxon>
        <taxon>Dikarya</taxon>
        <taxon>Basidiomycota</taxon>
        <taxon>Wallemiomycotina</taxon>
        <taxon>Wallemiomycetes</taxon>
        <taxon>Wallemiales</taxon>
        <taxon>Wallemiaceae</taxon>
        <taxon>Wallemia</taxon>
    </lineage>
</organism>
<proteinExistence type="predicted"/>
<dbReference type="Proteomes" id="UP000014064">
    <property type="component" value="Unassembled WGS sequence"/>
</dbReference>
<dbReference type="KEGG" id="wic:J056_002157"/>
<protein>
    <submittedName>
        <fullName evidence="1">Uncharacterized protein</fullName>
    </submittedName>
</protein>
<dbReference type="OMA" id="MKENQAN"/>